<dbReference type="EMBL" id="JBFOCI010000004">
    <property type="protein sequence ID" value="MEW9807345.1"/>
    <property type="molecule type" value="Genomic_DNA"/>
</dbReference>
<keyword evidence="2" id="KW-1185">Reference proteome</keyword>
<evidence type="ECO:0000313" key="1">
    <source>
        <dbReference type="EMBL" id="MEW9807345.1"/>
    </source>
</evidence>
<evidence type="ECO:0000313" key="2">
    <source>
        <dbReference type="Proteomes" id="UP001556196"/>
    </source>
</evidence>
<proteinExistence type="predicted"/>
<sequence>MTDRPVLKDFGNTIEVRTLDDYATGGGYDALKFTRSASALEPVSPQRGGRDFGYCKVWAAMSARQLMDELAAELDLRAAYLGAEAGVAARLVNSFSYNETSFVIIAKQTVEAGNLTIANDTAALHLSKEAREKLANDLDGFHRKFGGYYCHTVVLGGEVYVAYQCTMSTKARAQDVSAEISGTYPDLGSLMVKVSKVMSETSSESQWRMTAQTLGAGGTLDPFDPEKPETVRAAVMKFLRDFEANVRKNPQPYYGRYDGYWRFFDEAADLKGRVYETSLIVDALSDWATGYADVLATIHAFLDPANREGYHVDSESRTRLLAMEREILAAWKILKGRYSVMEMFGDFVPPEQIEGIGDHPPAGYREAVEAMRTQLRTQMFHGQRVYMRFPASALNVGKASMTIPAEEQGEEIPGKTGLDGESWPYVRLSASQKQTYILRPVNKKDGDQLCHGDKVRIEQVEPAYKGQQLYMPDRWRVCTVWTAIYKGTESKKYEWTVTIDGCADATRVVSTDDTIRLTNMNDANWFMCPVWTDYLGVTKDVGDDWKMNFAHSP</sequence>
<reference evidence="1 2" key="1">
    <citation type="submission" date="2024-06" db="EMBL/GenBank/DDBJ databases">
        <authorList>
            <person name="Tuo L."/>
        </authorList>
    </citation>
    <scope>NUCLEOTIDE SEQUENCE [LARGE SCALE GENOMIC DNA]</scope>
    <source>
        <strain evidence="1 2">ZMM04-5</strain>
    </source>
</reference>
<comment type="caution">
    <text evidence="1">The sequence shown here is derived from an EMBL/GenBank/DDBJ whole genome shotgun (WGS) entry which is preliminary data.</text>
</comment>
<evidence type="ECO:0008006" key="3">
    <source>
        <dbReference type="Google" id="ProtNLM"/>
    </source>
</evidence>
<dbReference type="Proteomes" id="UP001556196">
    <property type="component" value="Unassembled WGS sequence"/>
</dbReference>
<gene>
    <name evidence="1" type="ORF">ABUE31_15230</name>
</gene>
<accession>A0ABV3R1Z9</accession>
<name>A0ABV3R1Z9_9HYPH</name>
<dbReference type="RefSeq" id="WP_367724511.1">
    <property type="nucleotide sequence ID" value="NZ_JBFOCI010000004.1"/>
</dbReference>
<organism evidence="1 2">
    <name type="scientific">Mesorhizobium marinum</name>
    <dbReference type="NCBI Taxonomy" id="3228790"/>
    <lineage>
        <taxon>Bacteria</taxon>
        <taxon>Pseudomonadati</taxon>
        <taxon>Pseudomonadota</taxon>
        <taxon>Alphaproteobacteria</taxon>
        <taxon>Hyphomicrobiales</taxon>
        <taxon>Phyllobacteriaceae</taxon>
        <taxon>Mesorhizobium</taxon>
    </lineage>
</organism>
<protein>
    <recommendedName>
        <fullName evidence="3">MACPF domain-containing protein</fullName>
    </recommendedName>
</protein>